<protein>
    <recommendedName>
        <fullName evidence="1">NAD-dependent epimerase/dehydratase domain-containing protein</fullName>
    </recommendedName>
</protein>
<dbReference type="RefSeq" id="WP_178357561.1">
    <property type="nucleotide sequence ID" value="NZ_JABFYL010000012.1"/>
</dbReference>
<evidence type="ECO:0000313" key="2">
    <source>
        <dbReference type="EMBL" id="NVN49168.1"/>
    </source>
</evidence>
<evidence type="ECO:0000259" key="1">
    <source>
        <dbReference type="Pfam" id="PF01370"/>
    </source>
</evidence>
<reference evidence="2 3" key="1">
    <citation type="submission" date="2020-05" db="EMBL/GenBank/DDBJ databases">
        <title>Draft genome sequence of Mycobacterium hippocampi DL, isolated from European seabass, Dicentrarchus labrax, reared in fish farms.</title>
        <authorList>
            <person name="Stathopoulou P."/>
            <person name="Asimakis E."/>
            <person name="Tzokas K."/>
            <person name="Batargias C."/>
            <person name="Tsiamis G."/>
        </authorList>
    </citation>
    <scope>NUCLEOTIDE SEQUENCE [LARGE SCALE GENOMIC DNA]</scope>
    <source>
        <strain evidence="2 3">DL</strain>
    </source>
</reference>
<name>A0A850PFX9_9MYCO</name>
<sequence length="323" mass="35346">MRVLVTGSQGFIGRHIARVLRGLGHEVLGVDCRRPDTASSWEHTTDYSEFIAHVARGDFDAVVHQAAITDTTVESSVELTRVNSSDVKKLAVACAASGTRLVHASSGSVYGRLSDTKAIVDVGDELNSRRCSGPLNSYAESKLAAEISLSGIDGLHFVAFRYTNVFGPGEVAKGAMSSIVSQLLRKAVAGQPLNLFNDTLSASRDYVPVHRVTDLVAQALGERADVRGVFNLGSGHSVPFYEVLDWICALDIESSHTLTLCPNPYKDRYQYVTRVEQARTDRKFGTNPPSLSRHDVRCAIEALHRHYVSTQNERFVDLERTAE</sequence>
<dbReference type="InterPro" id="IPR036291">
    <property type="entry name" value="NAD(P)-bd_dom_sf"/>
</dbReference>
<keyword evidence="3" id="KW-1185">Reference proteome</keyword>
<comment type="caution">
    <text evidence="2">The sequence shown here is derived from an EMBL/GenBank/DDBJ whole genome shotgun (WGS) entry which is preliminary data.</text>
</comment>
<evidence type="ECO:0000313" key="3">
    <source>
        <dbReference type="Proteomes" id="UP000570517"/>
    </source>
</evidence>
<dbReference type="PANTHER" id="PTHR43245">
    <property type="entry name" value="BIFUNCTIONAL POLYMYXIN RESISTANCE PROTEIN ARNA"/>
    <property type="match status" value="1"/>
</dbReference>
<accession>A0A850PFX9</accession>
<dbReference type="InterPro" id="IPR001509">
    <property type="entry name" value="Epimerase_deHydtase"/>
</dbReference>
<dbReference type="Pfam" id="PF01370">
    <property type="entry name" value="Epimerase"/>
    <property type="match status" value="1"/>
</dbReference>
<feature type="domain" description="NAD-dependent epimerase/dehydratase" evidence="1">
    <location>
        <begin position="3"/>
        <end position="233"/>
    </location>
</feature>
<dbReference type="EMBL" id="JABFYL010000012">
    <property type="protein sequence ID" value="NVN49168.1"/>
    <property type="molecule type" value="Genomic_DNA"/>
</dbReference>
<organism evidence="2 3">
    <name type="scientific">Mycolicibacterium hippocampi</name>
    <dbReference type="NCBI Taxonomy" id="659824"/>
    <lineage>
        <taxon>Bacteria</taxon>
        <taxon>Bacillati</taxon>
        <taxon>Actinomycetota</taxon>
        <taxon>Actinomycetes</taxon>
        <taxon>Mycobacteriales</taxon>
        <taxon>Mycobacteriaceae</taxon>
        <taxon>Mycolicibacterium</taxon>
    </lineage>
</organism>
<dbReference type="AlphaFoldDB" id="A0A850PFX9"/>
<dbReference type="SUPFAM" id="SSF51735">
    <property type="entry name" value="NAD(P)-binding Rossmann-fold domains"/>
    <property type="match status" value="1"/>
</dbReference>
<gene>
    <name evidence="2" type="ORF">HLY00_2052</name>
</gene>
<proteinExistence type="predicted"/>
<dbReference type="Proteomes" id="UP000570517">
    <property type="component" value="Unassembled WGS sequence"/>
</dbReference>
<dbReference type="InterPro" id="IPR050177">
    <property type="entry name" value="Lipid_A_modif_metabolic_enz"/>
</dbReference>
<dbReference type="Gene3D" id="3.40.50.720">
    <property type="entry name" value="NAD(P)-binding Rossmann-like Domain"/>
    <property type="match status" value="1"/>
</dbReference>